<proteinExistence type="inferred from homology"/>
<evidence type="ECO:0000313" key="10">
    <source>
        <dbReference type="Proteomes" id="UP000095651"/>
    </source>
</evidence>
<dbReference type="PANTHER" id="PTHR43744:SF9">
    <property type="entry name" value="POLYGALACTURONAN_RHAMNOGALACTURONAN TRANSPORT SYSTEM PERMEASE PROTEIN YTCP"/>
    <property type="match status" value="1"/>
</dbReference>
<dbReference type="EMBL" id="CYZE01000011">
    <property type="protein sequence ID" value="CUO74268.1"/>
    <property type="molecule type" value="Genomic_DNA"/>
</dbReference>
<evidence type="ECO:0000256" key="4">
    <source>
        <dbReference type="ARBA" id="ARBA00022692"/>
    </source>
</evidence>
<comment type="similarity">
    <text evidence="7">Belongs to the binding-protein-dependent transport system permease family.</text>
</comment>
<dbReference type="Proteomes" id="UP000095651">
    <property type="component" value="Unassembled WGS sequence"/>
</dbReference>
<feature type="transmembrane region" description="Helical" evidence="7">
    <location>
        <begin position="265"/>
        <end position="284"/>
    </location>
</feature>
<dbReference type="RefSeq" id="WP_002601169.1">
    <property type="nucleotide sequence ID" value="NZ_CABIXC010000011.1"/>
</dbReference>
<dbReference type="Pfam" id="PF00528">
    <property type="entry name" value="BPD_transp_1"/>
    <property type="match status" value="1"/>
</dbReference>
<dbReference type="GO" id="GO:0005886">
    <property type="term" value="C:plasma membrane"/>
    <property type="evidence" value="ECO:0007669"/>
    <property type="project" value="UniProtKB-SubCell"/>
</dbReference>
<feature type="transmembrane region" description="Helical" evidence="7">
    <location>
        <begin position="21"/>
        <end position="42"/>
    </location>
</feature>
<dbReference type="PROSITE" id="PS50928">
    <property type="entry name" value="ABC_TM1"/>
    <property type="match status" value="1"/>
</dbReference>
<sequence>MKNRRIHQGQVIGTGEKVFNAGMAILGIVISLVVLYPIYYVLIASLSQPYYVENGDVMFAIRHFTLASYKEAIKKSGIWLAYGNTIFYTVAGVVVNMLFTTTMAYALSKKKLVFRKFFTLFTIFTMWFNAGIIPMYLTFKDFSLLNTRTAIILGFAINTYNLIIMKSFFEQLPEALEEAAFIDGANHIITFFKIYLPLSKPALATVGLFYAINRWNSYFWAMQLLNDDRKAPLQVLLKKMIVDRVANASEAAIVTQNSLSSPTTVIYAMIIIAIVPMLIVFPFVQKYFKTGVTVGGVKG</sequence>
<keyword evidence="6 7" id="KW-0472">Membrane</keyword>
<evidence type="ECO:0000259" key="8">
    <source>
        <dbReference type="PROSITE" id="PS50928"/>
    </source>
</evidence>
<dbReference type="InterPro" id="IPR000515">
    <property type="entry name" value="MetI-like"/>
</dbReference>
<evidence type="ECO:0000256" key="5">
    <source>
        <dbReference type="ARBA" id="ARBA00022989"/>
    </source>
</evidence>
<dbReference type="InterPro" id="IPR035906">
    <property type="entry name" value="MetI-like_sf"/>
</dbReference>
<feature type="domain" description="ABC transmembrane type-1" evidence="8">
    <location>
        <begin position="82"/>
        <end position="284"/>
    </location>
</feature>
<dbReference type="PANTHER" id="PTHR43744">
    <property type="entry name" value="ABC TRANSPORTER PERMEASE PROTEIN MG189-RELATED-RELATED"/>
    <property type="match status" value="1"/>
</dbReference>
<evidence type="ECO:0000313" key="9">
    <source>
        <dbReference type="EMBL" id="CUO74268.1"/>
    </source>
</evidence>
<reference evidence="9 10" key="1">
    <citation type="submission" date="2015-09" db="EMBL/GenBank/DDBJ databases">
        <authorList>
            <consortium name="Pathogen Informatics"/>
        </authorList>
    </citation>
    <scope>NUCLEOTIDE SEQUENCE [LARGE SCALE GENOMIC DNA]</scope>
    <source>
        <strain evidence="9 10">2789STDY5608850</strain>
    </source>
</reference>
<feature type="transmembrane region" description="Helical" evidence="7">
    <location>
        <begin position="86"/>
        <end position="105"/>
    </location>
</feature>
<dbReference type="AlphaFoldDB" id="A0A174HM90"/>
<comment type="subcellular location">
    <subcellularLocation>
        <location evidence="1 7">Cell membrane</location>
        <topology evidence="1 7">Multi-pass membrane protein</topology>
    </subcellularLocation>
</comment>
<dbReference type="SUPFAM" id="SSF161098">
    <property type="entry name" value="MetI-like"/>
    <property type="match status" value="1"/>
</dbReference>
<evidence type="ECO:0000256" key="6">
    <source>
        <dbReference type="ARBA" id="ARBA00023136"/>
    </source>
</evidence>
<keyword evidence="3" id="KW-1003">Cell membrane</keyword>
<accession>A0A174HM90</accession>
<evidence type="ECO:0000256" key="7">
    <source>
        <dbReference type="RuleBase" id="RU363032"/>
    </source>
</evidence>
<organism evidence="9 10">
    <name type="scientific">Hungatella hathewayi</name>
    <dbReference type="NCBI Taxonomy" id="154046"/>
    <lineage>
        <taxon>Bacteria</taxon>
        <taxon>Bacillati</taxon>
        <taxon>Bacillota</taxon>
        <taxon>Clostridia</taxon>
        <taxon>Lachnospirales</taxon>
        <taxon>Lachnospiraceae</taxon>
        <taxon>Hungatella</taxon>
    </lineage>
</organism>
<name>A0A174HM90_9FIRM</name>
<feature type="transmembrane region" description="Helical" evidence="7">
    <location>
        <begin position="149"/>
        <end position="169"/>
    </location>
</feature>
<protein>
    <submittedName>
        <fullName evidence="9">Binding-protein-dependent transport system inner membrane protein</fullName>
    </submittedName>
</protein>
<keyword evidence="5 7" id="KW-1133">Transmembrane helix</keyword>
<dbReference type="GO" id="GO:0055085">
    <property type="term" value="P:transmembrane transport"/>
    <property type="evidence" value="ECO:0007669"/>
    <property type="project" value="InterPro"/>
</dbReference>
<feature type="transmembrane region" description="Helical" evidence="7">
    <location>
        <begin position="190"/>
        <end position="212"/>
    </location>
</feature>
<evidence type="ECO:0000256" key="3">
    <source>
        <dbReference type="ARBA" id="ARBA00022475"/>
    </source>
</evidence>
<dbReference type="Gene3D" id="1.10.3720.10">
    <property type="entry name" value="MetI-like"/>
    <property type="match status" value="1"/>
</dbReference>
<keyword evidence="4 7" id="KW-0812">Transmembrane</keyword>
<evidence type="ECO:0000256" key="2">
    <source>
        <dbReference type="ARBA" id="ARBA00022448"/>
    </source>
</evidence>
<evidence type="ECO:0000256" key="1">
    <source>
        <dbReference type="ARBA" id="ARBA00004651"/>
    </source>
</evidence>
<keyword evidence="2 7" id="KW-0813">Transport</keyword>
<gene>
    <name evidence="9" type="primary">ycjP_72</name>
    <name evidence="9" type="ORF">ERS852407_03785</name>
</gene>
<dbReference type="CDD" id="cd06261">
    <property type="entry name" value="TM_PBP2"/>
    <property type="match status" value="1"/>
</dbReference>
<feature type="transmembrane region" description="Helical" evidence="7">
    <location>
        <begin position="117"/>
        <end position="137"/>
    </location>
</feature>